<protein>
    <submittedName>
        <fullName evidence="2">Uncharacterized protein</fullName>
    </submittedName>
</protein>
<proteinExistence type="predicted"/>
<evidence type="ECO:0000256" key="1">
    <source>
        <dbReference type="SAM" id="MobiDB-lite"/>
    </source>
</evidence>
<evidence type="ECO:0000313" key="3">
    <source>
        <dbReference type="Proteomes" id="UP000324091"/>
    </source>
</evidence>
<dbReference type="Proteomes" id="UP000324091">
    <property type="component" value="Chromosome 4"/>
</dbReference>
<feature type="compositionally biased region" description="Basic and acidic residues" evidence="1">
    <location>
        <begin position="54"/>
        <end position="65"/>
    </location>
</feature>
<dbReference type="AlphaFoldDB" id="A0A5C6N6B3"/>
<dbReference type="EMBL" id="RHFK02000017">
    <property type="protein sequence ID" value="TWW62615.1"/>
    <property type="molecule type" value="Genomic_DNA"/>
</dbReference>
<organism evidence="2 3">
    <name type="scientific">Takifugu flavidus</name>
    <name type="common">sansaifugu</name>
    <dbReference type="NCBI Taxonomy" id="433684"/>
    <lineage>
        <taxon>Eukaryota</taxon>
        <taxon>Metazoa</taxon>
        <taxon>Chordata</taxon>
        <taxon>Craniata</taxon>
        <taxon>Vertebrata</taxon>
        <taxon>Euteleostomi</taxon>
        <taxon>Actinopterygii</taxon>
        <taxon>Neopterygii</taxon>
        <taxon>Teleostei</taxon>
        <taxon>Neoteleostei</taxon>
        <taxon>Acanthomorphata</taxon>
        <taxon>Eupercaria</taxon>
        <taxon>Tetraodontiformes</taxon>
        <taxon>Tetradontoidea</taxon>
        <taxon>Tetraodontidae</taxon>
        <taxon>Takifugu</taxon>
    </lineage>
</organism>
<gene>
    <name evidence="2" type="ORF">D4764_04G0012620</name>
</gene>
<name>A0A5C6N6B3_9TELE</name>
<reference evidence="2 3" key="1">
    <citation type="submission" date="2019-04" db="EMBL/GenBank/DDBJ databases">
        <title>Chromosome genome assembly for Takifugu flavidus.</title>
        <authorList>
            <person name="Xiao S."/>
        </authorList>
    </citation>
    <scope>NUCLEOTIDE SEQUENCE [LARGE SCALE GENOMIC DNA]</scope>
    <source>
        <strain evidence="2">HTHZ2018</strain>
        <tissue evidence="2">Muscle</tissue>
    </source>
</reference>
<accession>A0A5C6N6B3</accession>
<comment type="caution">
    <text evidence="2">The sequence shown here is derived from an EMBL/GenBank/DDBJ whole genome shotgun (WGS) entry which is preliminary data.</text>
</comment>
<evidence type="ECO:0000313" key="2">
    <source>
        <dbReference type="EMBL" id="TWW62615.1"/>
    </source>
</evidence>
<feature type="compositionally biased region" description="Basic and acidic residues" evidence="1">
    <location>
        <begin position="72"/>
        <end position="101"/>
    </location>
</feature>
<feature type="region of interest" description="Disordered" evidence="1">
    <location>
        <begin position="40"/>
        <end position="110"/>
    </location>
</feature>
<keyword evidence="3" id="KW-1185">Reference proteome</keyword>
<sequence length="126" mass="14457">MSGHLDEQKDFLGQTFCTLGEIIGSLGSRLDRMLSDNRRGLMDERHSSNSLGLGRDRTGKTKTTVEDSGISMREERRGEERRGEERRGEERRGRAQSTEHRNGHRAQKHIRKYTIYTAGPEVIMQL</sequence>